<dbReference type="AlphaFoldDB" id="A0A448XIU5"/>
<protein>
    <submittedName>
        <fullName evidence="1">Uncharacterized protein</fullName>
    </submittedName>
</protein>
<gene>
    <name evidence="1" type="ORF">PXEA_LOCUS31135</name>
</gene>
<comment type="caution">
    <text evidence="1">The sequence shown here is derived from an EMBL/GenBank/DDBJ whole genome shotgun (WGS) entry which is preliminary data.</text>
</comment>
<dbReference type="EMBL" id="CAAALY010255725">
    <property type="protein sequence ID" value="VEL37695.1"/>
    <property type="molecule type" value="Genomic_DNA"/>
</dbReference>
<evidence type="ECO:0000313" key="2">
    <source>
        <dbReference type="Proteomes" id="UP000784294"/>
    </source>
</evidence>
<organism evidence="1 2">
    <name type="scientific">Protopolystoma xenopodis</name>
    <dbReference type="NCBI Taxonomy" id="117903"/>
    <lineage>
        <taxon>Eukaryota</taxon>
        <taxon>Metazoa</taxon>
        <taxon>Spiralia</taxon>
        <taxon>Lophotrochozoa</taxon>
        <taxon>Platyhelminthes</taxon>
        <taxon>Monogenea</taxon>
        <taxon>Polyopisthocotylea</taxon>
        <taxon>Polystomatidea</taxon>
        <taxon>Polystomatidae</taxon>
        <taxon>Protopolystoma</taxon>
    </lineage>
</organism>
<evidence type="ECO:0000313" key="1">
    <source>
        <dbReference type="EMBL" id="VEL37695.1"/>
    </source>
</evidence>
<reference evidence="1" key="1">
    <citation type="submission" date="2018-11" db="EMBL/GenBank/DDBJ databases">
        <authorList>
            <consortium name="Pathogen Informatics"/>
        </authorList>
    </citation>
    <scope>NUCLEOTIDE SEQUENCE</scope>
</reference>
<proteinExistence type="predicted"/>
<name>A0A448XIU5_9PLAT</name>
<keyword evidence="2" id="KW-1185">Reference proteome</keyword>
<dbReference type="Proteomes" id="UP000784294">
    <property type="component" value="Unassembled WGS sequence"/>
</dbReference>
<accession>A0A448XIU5</accession>
<sequence>MTRTGKWGCRRIENAGEKETKGPVFWRQGTKAAAETFTSLTWPSCSVVYLKDVSHLSVPFDVHHSSASGVKGHASQSSVFNPVVAPKTGCVVESALIACSGHQSAGRTPRRLPTGPMKGTVLMALGCDQMPRLASESVGIKPSGLFTN</sequence>